<sequence>MQLIQYLETLTLPYIIFHQPLQHICCIYQICSSDCNIQYVGSTKRKKVHVAEQILCIYIKIFLLTVIIFSIHYLLPLISFVHCIHASPFTSCKPC</sequence>
<organism evidence="2 3">
    <name type="scientific">Engystomops pustulosus</name>
    <name type="common">Tungara frog</name>
    <name type="synonym">Physalaemus pustulosus</name>
    <dbReference type="NCBI Taxonomy" id="76066"/>
    <lineage>
        <taxon>Eukaryota</taxon>
        <taxon>Metazoa</taxon>
        <taxon>Chordata</taxon>
        <taxon>Craniata</taxon>
        <taxon>Vertebrata</taxon>
        <taxon>Euteleostomi</taxon>
        <taxon>Amphibia</taxon>
        <taxon>Batrachia</taxon>
        <taxon>Anura</taxon>
        <taxon>Neobatrachia</taxon>
        <taxon>Hyloidea</taxon>
        <taxon>Leptodactylidae</taxon>
        <taxon>Leiuperinae</taxon>
        <taxon>Engystomops</taxon>
    </lineage>
</organism>
<proteinExistence type="predicted"/>
<evidence type="ECO:0000313" key="3">
    <source>
        <dbReference type="Proteomes" id="UP000824782"/>
    </source>
</evidence>
<keyword evidence="1" id="KW-1133">Transmembrane helix</keyword>
<name>A0AAV7C2F0_ENGPU</name>
<comment type="caution">
    <text evidence="2">The sequence shown here is derived from an EMBL/GenBank/DDBJ whole genome shotgun (WGS) entry which is preliminary data.</text>
</comment>
<reference evidence="2" key="1">
    <citation type="thesis" date="2020" institute="ProQuest LLC" country="789 East Eisenhower Parkway, Ann Arbor, MI, USA">
        <title>Comparative Genomics and Chromosome Evolution.</title>
        <authorList>
            <person name="Mudd A.B."/>
        </authorList>
    </citation>
    <scope>NUCLEOTIDE SEQUENCE</scope>
    <source>
        <strain evidence="2">237g6f4</strain>
        <tissue evidence="2">Blood</tissue>
    </source>
</reference>
<protein>
    <submittedName>
        <fullName evidence="2">Uncharacterized protein</fullName>
    </submittedName>
</protein>
<evidence type="ECO:0000313" key="2">
    <source>
        <dbReference type="EMBL" id="KAG8578804.1"/>
    </source>
</evidence>
<feature type="transmembrane region" description="Helical" evidence="1">
    <location>
        <begin position="54"/>
        <end position="75"/>
    </location>
</feature>
<gene>
    <name evidence="2" type="ORF">GDO81_010623</name>
</gene>
<accession>A0AAV7C2F0</accession>
<keyword evidence="3" id="KW-1185">Reference proteome</keyword>
<keyword evidence="1" id="KW-0472">Membrane</keyword>
<dbReference type="AlphaFoldDB" id="A0AAV7C2F0"/>
<evidence type="ECO:0000256" key="1">
    <source>
        <dbReference type="SAM" id="Phobius"/>
    </source>
</evidence>
<dbReference type="EMBL" id="WNYA01000004">
    <property type="protein sequence ID" value="KAG8578804.1"/>
    <property type="molecule type" value="Genomic_DNA"/>
</dbReference>
<keyword evidence="1" id="KW-0812">Transmembrane</keyword>
<dbReference type="Proteomes" id="UP000824782">
    <property type="component" value="Unassembled WGS sequence"/>
</dbReference>